<comment type="caution">
    <text evidence="1">The sequence shown here is derived from an EMBL/GenBank/DDBJ whole genome shotgun (WGS) entry which is preliminary data.</text>
</comment>
<name>A0ABQ9I0W5_9NEOP</name>
<organism evidence="1 2">
    <name type="scientific">Dryococelus australis</name>
    <dbReference type="NCBI Taxonomy" id="614101"/>
    <lineage>
        <taxon>Eukaryota</taxon>
        <taxon>Metazoa</taxon>
        <taxon>Ecdysozoa</taxon>
        <taxon>Arthropoda</taxon>
        <taxon>Hexapoda</taxon>
        <taxon>Insecta</taxon>
        <taxon>Pterygota</taxon>
        <taxon>Neoptera</taxon>
        <taxon>Polyneoptera</taxon>
        <taxon>Phasmatodea</taxon>
        <taxon>Verophasmatodea</taxon>
        <taxon>Anareolatae</taxon>
        <taxon>Phasmatidae</taxon>
        <taxon>Eurycanthinae</taxon>
        <taxon>Dryococelus</taxon>
    </lineage>
</organism>
<protein>
    <submittedName>
        <fullName evidence="1">Uncharacterized protein</fullName>
    </submittedName>
</protein>
<dbReference type="EMBL" id="JARBHB010000003">
    <property type="protein sequence ID" value="KAJ8889628.1"/>
    <property type="molecule type" value="Genomic_DNA"/>
</dbReference>
<proteinExistence type="predicted"/>
<dbReference type="Proteomes" id="UP001159363">
    <property type="component" value="Chromosome 3"/>
</dbReference>
<gene>
    <name evidence="1" type="ORF">PR048_009128</name>
</gene>
<sequence length="60" mass="7014">MRKRGSTFRMFKRARKSNSILAAQMYCRPNRHREPCGIFLKNSVLINSLKMPLLSFHSTS</sequence>
<evidence type="ECO:0000313" key="1">
    <source>
        <dbReference type="EMBL" id="KAJ8889628.1"/>
    </source>
</evidence>
<keyword evidence="2" id="KW-1185">Reference proteome</keyword>
<accession>A0ABQ9I0W5</accession>
<evidence type="ECO:0000313" key="2">
    <source>
        <dbReference type="Proteomes" id="UP001159363"/>
    </source>
</evidence>
<reference evidence="1 2" key="1">
    <citation type="submission" date="2023-02" db="EMBL/GenBank/DDBJ databases">
        <title>LHISI_Scaffold_Assembly.</title>
        <authorList>
            <person name="Stuart O.P."/>
            <person name="Cleave R."/>
            <person name="Magrath M.J.L."/>
            <person name="Mikheyev A.S."/>
        </authorList>
    </citation>
    <scope>NUCLEOTIDE SEQUENCE [LARGE SCALE GENOMIC DNA]</scope>
    <source>
        <strain evidence="1">Daus_M_001</strain>
        <tissue evidence="1">Leg muscle</tissue>
    </source>
</reference>